<dbReference type="Gene3D" id="3.40.50.1000">
    <property type="entry name" value="HAD superfamily/HAD-like"/>
    <property type="match status" value="1"/>
</dbReference>
<keyword evidence="6 7" id="KW-0460">Magnesium</keyword>
<dbReference type="Proteomes" id="UP000886723">
    <property type="component" value="Unassembled WGS sequence"/>
</dbReference>
<evidence type="ECO:0000313" key="9">
    <source>
        <dbReference type="Proteomes" id="UP000886723"/>
    </source>
</evidence>
<reference evidence="8" key="1">
    <citation type="submission" date="2020-10" db="EMBL/GenBank/DDBJ databases">
        <authorList>
            <person name="Gilroy R."/>
        </authorList>
    </citation>
    <scope>NUCLEOTIDE SEQUENCE</scope>
    <source>
        <strain evidence="8">ChiBcec2-4451</strain>
    </source>
</reference>
<dbReference type="InterPro" id="IPR010023">
    <property type="entry name" value="KdsC_fam"/>
</dbReference>
<evidence type="ECO:0000256" key="6">
    <source>
        <dbReference type="ARBA" id="ARBA00022842"/>
    </source>
</evidence>
<sequence length="172" mass="18882">MKEALSKIRCLILDVDGTMTDGGVYLDSEGTEMKKFSIRDGAGILLLREAGVLPVILTGRESLCVTLRARELGIRQVYQGVKDKKEFLERFQKERNLSRQETAYLGDDLNDLAAMSLAGISACPSDAATGVLSRCSLVLKARGGEGAVREFAELVLSAKEVLWDCARRLWNV</sequence>
<dbReference type="SFLD" id="SFLDG01136">
    <property type="entry name" value="C1.6:_Phosphoserine_Phosphatas"/>
    <property type="match status" value="1"/>
</dbReference>
<evidence type="ECO:0000256" key="2">
    <source>
        <dbReference type="ARBA" id="ARBA00005893"/>
    </source>
</evidence>
<name>A0A9D1NU43_9FIRM</name>
<gene>
    <name evidence="8" type="ORF">IAA63_04165</name>
</gene>
<comment type="similarity">
    <text evidence="2">Belongs to the KdsC family.</text>
</comment>
<evidence type="ECO:0000256" key="7">
    <source>
        <dbReference type="PIRSR" id="PIRSR006118-2"/>
    </source>
</evidence>
<evidence type="ECO:0000256" key="4">
    <source>
        <dbReference type="ARBA" id="ARBA00022723"/>
    </source>
</evidence>
<dbReference type="GO" id="GO:0016788">
    <property type="term" value="F:hydrolase activity, acting on ester bonds"/>
    <property type="evidence" value="ECO:0007669"/>
    <property type="project" value="InterPro"/>
</dbReference>
<dbReference type="InterPro" id="IPR036412">
    <property type="entry name" value="HAD-like_sf"/>
</dbReference>
<dbReference type="Pfam" id="PF08282">
    <property type="entry name" value="Hydrolase_3"/>
    <property type="match status" value="1"/>
</dbReference>
<keyword evidence="4 7" id="KW-0479">Metal-binding</keyword>
<proteinExistence type="inferred from homology"/>
<protein>
    <submittedName>
        <fullName evidence="8">HAD hydrolase family protein</fullName>
    </submittedName>
</protein>
<dbReference type="AlphaFoldDB" id="A0A9D1NU43"/>
<dbReference type="PANTHER" id="PTHR21485:SF3">
    <property type="entry name" value="N-ACYLNEURAMINATE CYTIDYLYLTRANSFERASE"/>
    <property type="match status" value="1"/>
</dbReference>
<dbReference type="GO" id="GO:0008781">
    <property type="term" value="F:N-acylneuraminate cytidylyltransferase activity"/>
    <property type="evidence" value="ECO:0007669"/>
    <property type="project" value="TreeGrafter"/>
</dbReference>
<dbReference type="PANTHER" id="PTHR21485">
    <property type="entry name" value="HAD SUPERFAMILY MEMBERS CMAS AND KDSC"/>
    <property type="match status" value="1"/>
</dbReference>
<accession>A0A9D1NU43</accession>
<dbReference type="NCBIfam" id="TIGR01670">
    <property type="entry name" value="KdsC-phosphatas"/>
    <property type="match status" value="1"/>
</dbReference>
<feature type="binding site" evidence="7">
    <location>
        <position position="16"/>
    </location>
    <ligand>
        <name>substrate</name>
    </ligand>
</feature>
<organism evidence="8 9">
    <name type="scientific">Candidatus Pullilachnospira stercoravium</name>
    <dbReference type="NCBI Taxonomy" id="2840913"/>
    <lineage>
        <taxon>Bacteria</taxon>
        <taxon>Bacillati</taxon>
        <taxon>Bacillota</taxon>
        <taxon>Clostridia</taxon>
        <taxon>Lachnospirales</taxon>
        <taxon>Lachnospiraceae</taxon>
        <taxon>Lachnospiraceae incertae sedis</taxon>
        <taxon>Candidatus Pullilachnospira</taxon>
    </lineage>
</organism>
<feature type="binding site" evidence="7">
    <location>
        <position position="107"/>
    </location>
    <ligand>
        <name>Mg(2+)</name>
        <dbReference type="ChEBI" id="CHEBI:18420"/>
    </ligand>
</feature>
<dbReference type="SUPFAM" id="SSF56784">
    <property type="entry name" value="HAD-like"/>
    <property type="match status" value="1"/>
</dbReference>
<comment type="subunit">
    <text evidence="3">Homotetramer.</text>
</comment>
<dbReference type="InterPro" id="IPR023214">
    <property type="entry name" value="HAD_sf"/>
</dbReference>
<keyword evidence="5 8" id="KW-0378">Hydrolase</keyword>
<evidence type="ECO:0000256" key="5">
    <source>
        <dbReference type="ARBA" id="ARBA00022801"/>
    </source>
</evidence>
<dbReference type="PIRSF" id="PIRSF006118">
    <property type="entry name" value="KDO8-P_Ptase"/>
    <property type="match status" value="1"/>
</dbReference>
<dbReference type="SFLD" id="SFLDG01138">
    <property type="entry name" value="C1.6.2:_Deoxy-d-mannose-octulo"/>
    <property type="match status" value="1"/>
</dbReference>
<comment type="caution">
    <text evidence="8">The sequence shown here is derived from an EMBL/GenBank/DDBJ whole genome shotgun (WGS) entry which is preliminary data.</text>
</comment>
<evidence type="ECO:0000256" key="3">
    <source>
        <dbReference type="ARBA" id="ARBA00011881"/>
    </source>
</evidence>
<evidence type="ECO:0000313" key="8">
    <source>
        <dbReference type="EMBL" id="HIV12321.1"/>
    </source>
</evidence>
<dbReference type="CDD" id="cd01630">
    <property type="entry name" value="HAD_KDO-like"/>
    <property type="match status" value="1"/>
</dbReference>
<evidence type="ECO:0000256" key="1">
    <source>
        <dbReference type="ARBA" id="ARBA00001946"/>
    </source>
</evidence>
<dbReference type="SFLD" id="SFLDS00003">
    <property type="entry name" value="Haloacid_Dehalogenase"/>
    <property type="match status" value="1"/>
</dbReference>
<reference evidence="8" key="2">
    <citation type="journal article" date="2021" name="PeerJ">
        <title>Extensive microbial diversity within the chicken gut microbiome revealed by metagenomics and culture.</title>
        <authorList>
            <person name="Gilroy R."/>
            <person name="Ravi A."/>
            <person name="Getino M."/>
            <person name="Pursley I."/>
            <person name="Horton D.L."/>
            <person name="Alikhan N.F."/>
            <person name="Baker D."/>
            <person name="Gharbi K."/>
            <person name="Hall N."/>
            <person name="Watson M."/>
            <person name="Adriaenssens E.M."/>
            <person name="Foster-Nyarko E."/>
            <person name="Jarju S."/>
            <person name="Secka A."/>
            <person name="Antonio M."/>
            <person name="Oren A."/>
            <person name="Chaudhuri R.R."/>
            <person name="La Ragione R."/>
            <person name="Hildebrand F."/>
            <person name="Pallen M.J."/>
        </authorList>
    </citation>
    <scope>NUCLEOTIDE SEQUENCE</scope>
    <source>
        <strain evidence="8">ChiBcec2-4451</strain>
    </source>
</reference>
<feature type="binding site" evidence="7">
    <location>
        <position position="14"/>
    </location>
    <ligand>
        <name>Mg(2+)</name>
        <dbReference type="ChEBI" id="CHEBI:18420"/>
    </ligand>
</feature>
<comment type="cofactor">
    <cofactor evidence="1 7">
        <name>Mg(2+)</name>
        <dbReference type="ChEBI" id="CHEBI:18420"/>
    </cofactor>
</comment>
<dbReference type="GO" id="GO:0046872">
    <property type="term" value="F:metal ion binding"/>
    <property type="evidence" value="ECO:0007669"/>
    <property type="project" value="UniProtKB-KW"/>
</dbReference>
<dbReference type="InterPro" id="IPR050793">
    <property type="entry name" value="CMP-NeuNAc_synthase"/>
</dbReference>
<dbReference type="EMBL" id="DVON01000087">
    <property type="protein sequence ID" value="HIV12321.1"/>
    <property type="molecule type" value="Genomic_DNA"/>
</dbReference>
<dbReference type="FunFam" id="3.40.50.1000:FF:000029">
    <property type="entry name" value="3-deoxy-D-manno-octulosonate 8-phosphate phosphatase KdsC"/>
    <property type="match status" value="1"/>
</dbReference>